<reference evidence="1" key="1">
    <citation type="submission" date="2024-02" db="EMBL/GenBank/DDBJ databases">
        <authorList>
            <consortium name="ELIXIR-Norway"/>
            <consortium name="Elixir Norway"/>
        </authorList>
    </citation>
    <scope>NUCLEOTIDE SEQUENCE</scope>
</reference>
<gene>
    <name evidence="1" type="ORF">CSSPJE1EN1_LOCUS9243</name>
</gene>
<protein>
    <submittedName>
        <fullName evidence="1">Uncharacterized protein</fullName>
    </submittedName>
</protein>
<dbReference type="EMBL" id="OZ020111">
    <property type="protein sequence ID" value="CAK9263765.1"/>
    <property type="molecule type" value="Genomic_DNA"/>
</dbReference>
<evidence type="ECO:0000313" key="2">
    <source>
        <dbReference type="Proteomes" id="UP001497444"/>
    </source>
</evidence>
<keyword evidence="2" id="KW-1185">Reference proteome</keyword>
<organism evidence="1 2">
    <name type="scientific">Sphagnum jensenii</name>
    <dbReference type="NCBI Taxonomy" id="128206"/>
    <lineage>
        <taxon>Eukaryota</taxon>
        <taxon>Viridiplantae</taxon>
        <taxon>Streptophyta</taxon>
        <taxon>Embryophyta</taxon>
        <taxon>Bryophyta</taxon>
        <taxon>Sphagnophytina</taxon>
        <taxon>Sphagnopsida</taxon>
        <taxon>Sphagnales</taxon>
        <taxon>Sphagnaceae</taxon>
        <taxon>Sphagnum</taxon>
    </lineage>
</organism>
<sequence>MLINLSALGGRFPYLIGTKTHQVVQPLRRDHLKSGQFQYALTHSQCRELSSSEIAKSAGRHPNHITSTFSGRWCSFATSTNYYLLVHQLRLRPNKLGNEFIKLLLIQRALAVASYN</sequence>
<evidence type="ECO:0000313" key="1">
    <source>
        <dbReference type="EMBL" id="CAK9263765.1"/>
    </source>
</evidence>
<accession>A0ABP0WAC8</accession>
<name>A0ABP0WAC8_9BRYO</name>
<proteinExistence type="predicted"/>
<dbReference type="Proteomes" id="UP001497444">
    <property type="component" value="Chromosome 16"/>
</dbReference>